<protein>
    <submittedName>
        <fullName evidence="2">Uncharacterized protein</fullName>
    </submittedName>
</protein>
<feature type="region of interest" description="Disordered" evidence="1">
    <location>
        <begin position="42"/>
        <end position="101"/>
    </location>
</feature>
<sequence>MRLPRFTTSLRPTPTLNSQIQIRQYTPTLTQRYPTAIARAERAADLKKHPEAALTQQKLADAKGNRHWTEENATLSEADIRADHESTPAEKVAKEDAGKGK</sequence>
<dbReference type="GeneID" id="89977725"/>
<accession>A0AAV9NIK7</accession>
<evidence type="ECO:0000313" key="2">
    <source>
        <dbReference type="EMBL" id="KAK5059684.1"/>
    </source>
</evidence>
<name>A0AAV9NIK7_9EURO</name>
<comment type="caution">
    <text evidence="2">The sequence shown here is derived from an EMBL/GenBank/DDBJ whole genome shotgun (WGS) entry which is preliminary data.</text>
</comment>
<evidence type="ECO:0000313" key="3">
    <source>
        <dbReference type="Proteomes" id="UP001358417"/>
    </source>
</evidence>
<feature type="compositionally biased region" description="Basic and acidic residues" evidence="1">
    <location>
        <begin position="78"/>
        <end position="101"/>
    </location>
</feature>
<dbReference type="AlphaFoldDB" id="A0AAV9NIK7"/>
<feature type="compositionally biased region" description="Basic and acidic residues" evidence="1">
    <location>
        <begin position="60"/>
        <end position="70"/>
    </location>
</feature>
<dbReference type="RefSeq" id="XP_064709505.1">
    <property type="nucleotide sequence ID" value="XM_064853106.1"/>
</dbReference>
<gene>
    <name evidence="2" type="ORF">LTR84_009567</name>
</gene>
<dbReference type="EMBL" id="JAVRRD010000004">
    <property type="protein sequence ID" value="KAK5059684.1"/>
    <property type="molecule type" value="Genomic_DNA"/>
</dbReference>
<evidence type="ECO:0000256" key="1">
    <source>
        <dbReference type="SAM" id="MobiDB-lite"/>
    </source>
</evidence>
<keyword evidence="3" id="KW-1185">Reference proteome</keyword>
<dbReference type="Proteomes" id="UP001358417">
    <property type="component" value="Unassembled WGS sequence"/>
</dbReference>
<proteinExistence type="predicted"/>
<organism evidence="2 3">
    <name type="scientific">Exophiala bonariae</name>
    <dbReference type="NCBI Taxonomy" id="1690606"/>
    <lineage>
        <taxon>Eukaryota</taxon>
        <taxon>Fungi</taxon>
        <taxon>Dikarya</taxon>
        <taxon>Ascomycota</taxon>
        <taxon>Pezizomycotina</taxon>
        <taxon>Eurotiomycetes</taxon>
        <taxon>Chaetothyriomycetidae</taxon>
        <taxon>Chaetothyriales</taxon>
        <taxon>Herpotrichiellaceae</taxon>
        <taxon>Exophiala</taxon>
    </lineage>
</organism>
<feature type="compositionally biased region" description="Basic and acidic residues" evidence="1">
    <location>
        <begin position="42"/>
        <end position="51"/>
    </location>
</feature>
<reference evidence="2 3" key="1">
    <citation type="submission" date="2023-08" db="EMBL/GenBank/DDBJ databases">
        <title>Black Yeasts Isolated from many extreme environments.</title>
        <authorList>
            <person name="Coleine C."/>
            <person name="Stajich J.E."/>
            <person name="Selbmann L."/>
        </authorList>
    </citation>
    <scope>NUCLEOTIDE SEQUENCE [LARGE SCALE GENOMIC DNA]</scope>
    <source>
        <strain evidence="2 3">CCFEE 5792</strain>
    </source>
</reference>